<dbReference type="EMBL" id="CAAHFH010000002">
    <property type="protein sequence ID" value="VGO21738.1"/>
    <property type="molecule type" value="Genomic_DNA"/>
</dbReference>
<reference evidence="1 2" key="1">
    <citation type="submission" date="2019-04" db="EMBL/GenBank/DDBJ databases">
        <authorList>
            <person name="Van Vliet M D."/>
        </authorList>
    </citation>
    <scope>NUCLEOTIDE SEQUENCE [LARGE SCALE GENOMIC DNA]</scope>
    <source>
        <strain evidence="1 2">F21</strain>
    </source>
</reference>
<name>A0A6C2UNH4_9BACT</name>
<dbReference type="Gene3D" id="3.20.20.150">
    <property type="entry name" value="Divalent-metal-dependent TIM barrel enzymes"/>
    <property type="match status" value="1"/>
</dbReference>
<evidence type="ECO:0008006" key="3">
    <source>
        <dbReference type="Google" id="ProtNLM"/>
    </source>
</evidence>
<dbReference type="Proteomes" id="UP000346198">
    <property type="component" value="Unassembled WGS sequence"/>
</dbReference>
<dbReference type="AlphaFoldDB" id="A0A6C2UNH4"/>
<keyword evidence="2" id="KW-1185">Reference proteome</keyword>
<protein>
    <recommendedName>
        <fullName evidence="3">Xylose isomerase-like TIM barrel domain-containing protein</fullName>
    </recommendedName>
</protein>
<evidence type="ECO:0000313" key="2">
    <source>
        <dbReference type="Proteomes" id="UP000346198"/>
    </source>
</evidence>
<evidence type="ECO:0000313" key="1">
    <source>
        <dbReference type="EMBL" id="VGO21738.1"/>
    </source>
</evidence>
<accession>A0A6C2UNH4</accession>
<dbReference type="InterPro" id="IPR036237">
    <property type="entry name" value="Xyl_isomerase-like_sf"/>
</dbReference>
<gene>
    <name evidence="1" type="ORF">SCARR_03813</name>
</gene>
<sequence>MKILYFCPLWGCEDMDFDHYCQTVAETGYDGVEMSLPLDDRPAMERRMRSLKAHGLELLAQHWETVAPNLDDHVAEYRRRLEWLASAEPLLINSQTGRDWFGFEDNCRVIAEAKAVAQATGIQILHETHRGKFSYAAAAARRFLECDADLRITADFSHWCAVSESLLEDQQDSIELAVSRADHIHARVGHPEGPQVSDPRAPEWAVALNAHLGWWDRIVEAHRKAGSERLTITPEFGPYPYMPQLPYTQQPVASQWEINLHMMSLLRSRYKAEA</sequence>
<dbReference type="RefSeq" id="WP_136063178.1">
    <property type="nucleotide sequence ID" value="NZ_CAAHFH010000002.1"/>
</dbReference>
<organism evidence="1 2">
    <name type="scientific">Pontiella sulfatireligans</name>
    <dbReference type="NCBI Taxonomy" id="2750658"/>
    <lineage>
        <taxon>Bacteria</taxon>
        <taxon>Pseudomonadati</taxon>
        <taxon>Kiritimatiellota</taxon>
        <taxon>Kiritimatiellia</taxon>
        <taxon>Kiritimatiellales</taxon>
        <taxon>Pontiellaceae</taxon>
        <taxon>Pontiella</taxon>
    </lineage>
</organism>
<dbReference type="SUPFAM" id="SSF51658">
    <property type="entry name" value="Xylose isomerase-like"/>
    <property type="match status" value="1"/>
</dbReference>
<proteinExistence type="predicted"/>